<protein>
    <submittedName>
        <fullName evidence="1">Uncharacterized protein</fullName>
    </submittedName>
</protein>
<reference evidence="1" key="1">
    <citation type="submission" date="2020-04" db="EMBL/GenBank/DDBJ databases">
        <title>Nitratireductor sp. nov. isolated from mangrove soil.</title>
        <authorList>
            <person name="Ye Y."/>
        </authorList>
    </citation>
    <scope>NUCLEOTIDE SEQUENCE</scope>
    <source>
        <strain evidence="1">SY7</strain>
    </source>
</reference>
<dbReference type="RefSeq" id="WP_167812879.1">
    <property type="nucleotide sequence ID" value="NZ_CP042301.2"/>
</dbReference>
<organism evidence="1 2">
    <name type="scientific">Nitratireductor mangrovi</name>
    <dbReference type="NCBI Taxonomy" id="2599600"/>
    <lineage>
        <taxon>Bacteria</taxon>
        <taxon>Pseudomonadati</taxon>
        <taxon>Pseudomonadota</taxon>
        <taxon>Alphaproteobacteria</taxon>
        <taxon>Hyphomicrobiales</taxon>
        <taxon>Phyllobacteriaceae</taxon>
        <taxon>Nitratireductor</taxon>
    </lineage>
</organism>
<dbReference type="AlphaFoldDB" id="A0A6H0DZV8"/>
<gene>
    <name evidence="1" type="ORF">FQ775_23930</name>
</gene>
<evidence type="ECO:0000313" key="1">
    <source>
        <dbReference type="EMBL" id="QIS94654.1"/>
    </source>
</evidence>
<keyword evidence="2" id="KW-1185">Reference proteome</keyword>
<sequence length="57" mass="6203">MRIPFADSGTIAIAQPLRNYAIIEIPKKGIDLSLKSLDFGFTAGRVQKVLKSLNNDG</sequence>
<name>A0A6H0DZV8_9HYPH</name>
<evidence type="ECO:0000313" key="2">
    <source>
        <dbReference type="Proteomes" id="UP000321389"/>
    </source>
</evidence>
<accession>A0A6H0DZV8</accession>
<dbReference type="Proteomes" id="UP000321389">
    <property type="component" value="Chromosome"/>
</dbReference>
<dbReference type="KEGG" id="niy:FQ775_23930"/>
<proteinExistence type="predicted"/>
<dbReference type="EMBL" id="CP042301">
    <property type="protein sequence ID" value="QIS94654.1"/>
    <property type="molecule type" value="Genomic_DNA"/>
</dbReference>